<dbReference type="PANTHER" id="PTHR30469">
    <property type="entry name" value="MULTIDRUG RESISTANCE PROTEIN MDTA"/>
    <property type="match status" value="1"/>
</dbReference>
<protein>
    <submittedName>
        <fullName evidence="3">Uncharacterized protein</fullName>
    </submittedName>
</protein>
<proteinExistence type="predicted"/>
<dbReference type="AlphaFoldDB" id="A0A645HYH4"/>
<evidence type="ECO:0000259" key="1">
    <source>
        <dbReference type="Pfam" id="PF25967"/>
    </source>
</evidence>
<dbReference type="Pfam" id="PF25990">
    <property type="entry name" value="Beta-barrel_YknX"/>
    <property type="match status" value="1"/>
</dbReference>
<reference evidence="3" key="1">
    <citation type="submission" date="2019-08" db="EMBL/GenBank/DDBJ databases">
        <authorList>
            <person name="Kucharzyk K."/>
            <person name="Murdoch R.W."/>
            <person name="Higgins S."/>
            <person name="Loffler F."/>
        </authorList>
    </citation>
    <scope>NUCLEOTIDE SEQUENCE</scope>
</reference>
<accession>A0A645HYH4</accession>
<sequence length="166" mass="18248">MQVRISILEDNLKNIKIGQAATVNGTAFTKEGYDGTITYISPSARQQYSGTSSETVVDAIVTLSEKDDSLKPGLSAKAKIQVSDLVESIIVPYDYVMQDEENREYVYLYDNGIAVKRIIVTGREFYEGFQIESGLSAGDRVIQNPGDIKQEKEKVVLETEGAKANG</sequence>
<evidence type="ECO:0000313" key="3">
    <source>
        <dbReference type="EMBL" id="MPN44067.1"/>
    </source>
</evidence>
<dbReference type="EMBL" id="VSSQ01102899">
    <property type="protein sequence ID" value="MPN44067.1"/>
    <property type="molecule type" value="Genomic_DNA"/>
</dbReference>
<name>A0A645HYH4_9ZZZZ</name>
<feature type="domain" description="Multidrug resistance protein MdtA-like C-terminal permuted SH3" evidence="1">
    <location>
        <begin position="89"/>
        <end position="142"/>
    </location>
</feature>
<dbReference type="Pfam" id="PF25967">
    <property type="entry name" value="RND-MFP_C"/>
    <property type="match status" value="1"/>
</dbReference>
<dbReference type="PANTHER" id="PTHR30469:SF33">
    <property type="entry name" value="SLR1207 PROTEIN"/>
    <property type="match status" value="1"/>
</dbReference>
<feature type="domain" description="YknX-like beta-barrel" evidence="2">
    <location>
        <begin position="1"/>
        <end position="80"/>
    </location>
</feature>
<dbReference type="InterPro" id="IPR058636">
    <property type="entry name" value="Beta-barrel_YknX"/>
</dbReference>
<comment type="caution">
    <text evidence="3">The sequence shown here is derived from an EMBL/GenBank/DDBJ whole genome shotgun (WGS) entry which is preliminary data.</text>
</comment>
<dbReference type="Gene3D" id="2.40.30.170">
    <property type="match status" value="1"/>
</dbReference>
<dbReference type="GO" id="GO:0015562">
    <property type="term" value="F:efflux transmembrane transporter activity"/>
    <property type="evidence" value="ECO:0007669"/>
    <property type="project" value="TreeGrafter"/>
</dbReference>
<dbReference type="Gene3D" id="2.40.420.20">
    <property type="match status" value="1"/>
</dbReference>
<organism evidence="3">
    <name type="scientific">bioreactor metagenome</name>
    <dbReference type="NCBI Taxonomy" id="1076179"/>
    <lineage>
        <taxon>unclassified sequences</taxon>
        <taxon>metagenomes</taxon>
        <taxon>ecological metagenomes</taxon>
    </lineage>
</organism>
<evidence type="ECO:0000259" key="2">
    <source>
        <dbReference type="Pfam" id="PF25990"/>
    </source>
</evidence>
<dbReference type="InterPro" id="IPR058627">
    <property type="entry name" value="MdtA-like_C"/>
</dbReference>
<gene>
    <name evidence="3" type="ORF">SDC9_191628</name>
</gene>
<dbReference type="GO" id="GO:1990281">
    <property type="term" value="C:efflux pump complex"/>
    <property type="evidence" value="ECO:0007669"/>
    <property type="project" value="TreeGrafter"/>
</dbReference>